<dbReference type="RefSeq" id="XP_001020463.2">
    <property type="nucleotide sequence ID" value="XM_001020463.2"/>
</dbReference>
<accession>I7LVW2</accession>
<evidence type="ECO:0000313" key="3">
    <source>
        <dbReference type="Proteomes" id="UP000009168"/>
    </source>
</evidence>
<name>I7LVW2_TETTS</name>
<evidence type="ECO:0000313" key="2">
    <source>
        <dbReference type="EMBL" id="EAS00218.2"/>
    </source>
</evidence>
<dbReference type="eggNOG" id="ENOG502SVA9">
    <property type="taxonomic scope" value="Eukaryota"/>
</dbReference>
<dbReference type="Proteomes" id="UP000009168">
    <property type="component" value="Unassembled WGS sequence"/>
</dbReference>
<evidence type="ECO:0000256" key="1">
    <source>
        <dbReference type="SAM" id="MobiDB-lite"/>
    </source>
</evidence>
<dbReference type="EMBL" id="GG662621">
    <property type="protein sequence ID" value="EAS00218.2"/>
    <property type="molecule type" value="Genomic_DNA"/>
</dbReference>
<feature type="region of interest" description="Disordered" evidence="1">
    <location>
        <begin position="532"/>
        <end position="574"/>
    </location>
</feature>
<protein>
    <submittedName>
        <fullName evidence="2">Uncharacterized protein</fullName>
    </submittedName>
</protein>
<dbReference type="AlphaFoldDB" id="I7LVW2"/>
<dbReference type="InParanoid" id="I7LVW2"/>
<dbReference type="GeneID" id="7839405"/>
<proteinExistence type="predicted"/>
<dbReference type="KEGG" id="tet:TTHERM_00215930"/>
<reference evidence="3" key="1">
    <citation type="journal article" date="2006" name="PLoS Biol.">
        <title>Macronuclear genome sequence of the ciliate Tetrahymena thermophila, a model eukaryote.</title>
        <authorList>
            <person name="Eisen J.A."/>
            <person name="Coyne R.S."/>
            <person name="Wu M."/>
            <person name="Wu D."/>
            <person name="Thiagarajan M."/>
            <person name="Wortman J.R."/>
            <person name="Badger J.H."/>
            <person name="Ren Q."/>
            <person name="Amedeo P."/>
            <person name="Jones K.M."/>
            <person name="Tallon L.J."/>
            <person name="Delcher A.L."/>
            <person name="Salzberg S.L."/>
            <person name="Silva J.C."/>
            <person name="Haas B.J."/>
            <person name="Majoros W.H."/>
            <person name="Farzad M."/>
            <person name="Carlton J.M."/>
            <person name="Smith R.K. Jr."/>
            <person name="Garg J."/>
            <person name="Pearlman R.E."/>
            <person name="Karrer K.M."/>
            <person name="Sun L."/>
            <person name="Manning G."/>
            <person name="Elde N.C."/>
            <person name="Turkewitz A.P."/>
            <person name="Asai D.J."/>
            <person name="Wilkes D.E."/>
            <person name="Wang Y."/>
            <person name="Cai H."/>
            <person name="Collins K."/>
            <person name="Stewart B.A."/>
            <person name="Lee S.R."/>
            <person name="Wilamowska K."/>
            <person name="Weinberg Z."/>
            <person name="Ruzzo W.L."/>
            <person name="Wloga D."/>
            <person name="Gaertig J."/>
            <person name="Frankel J."/>
            <person name="Tsao C.-C."/>
            <person name="Gorovsky M.A."/>
            <person name="Keeling P.J."/>
            <person name="Waller R.F."/>
            <person name="Patron N.J."/>
            <person name="Cherry J.M."/>
            <person name="Stover N.A."/>
            <person name="Krieger C.J."/>
            <person name="del Toro C."/>
            <person name="Ryder H.F."/>
            <person name="Williamson S.C."/>
            <person name="Barbeau R.A."/>
            <person name="Hamilton E.P."/>
            <person name="Orias E."/>
        </authorList>
    </citation>
    <scope>NUCLEOTIDE SEQUENCE [LARGE SCALE GENOMIC DNA]</scope>
    <source>
        <strain evidence="3">SB210</strain>
    </source>
</reference>
<sequence length="877" mass="103514">MSFGTPKVLNPYKYQSSSIKQREQQPQLINEVSNSSSGNNLTEITQVLEDNYKSFIKVMYEVYKYEKDPEIKNQKFQLIKKISSSADNDNAIDLNKDYFKDFEEEIIAFILIASFDEIHTFFMRFYGIFDEDQNFKLEKPEIEKILNYMALEEQMGKEKVEYLIEQLLEGSNNGTNTLSLKILQKQQANQLSQDLKDEFFKLYVSKGSKKLENKSLDMKKFFGVLLGFFFQYTRKRIQNRIFYWDEIRGIDNIKGLKTQITGMMTLSYALKRVTGLDYMNKLDRNSKQVSYRHMEQTLQTYKNANRDIQLETISRVLSDIEKFMKVDMQTKIEFRKVKMYKLVDFVSMRIAFHKCCQNIVIDAQNENKSPDTFNFKEEIILWNSCNSKYILKQNKIERSSLKFFEQNQKQNELDLDYEFVVEEFLKSKFQNLDKRSRQNITKNIGSQNNLQQYQIPTQIFEELMYEAQYKIKFYIMKIFSGFGFKISDQIKSDFLNSRGAIKWSLQDSSQQILTFKQSSNYKGSKFQQQALQKKSNEQQNVEEEEEEHDSQDDVQNSKELQTSKFRQQDRQSSIKMQQMGNFLQSDRKSMQNIQFQNNQNRGGDILNACFMMEGLLEKVQYMKKDEIKKLKKQGIQSKINMSDEQDQLQNQDYKSSINVPSSSYIQQQGLSSGSILPKSSIKNRGSQQSIVSKLGGNTYHRQSEAPAILDDLRRIQPDDYQDDILDSISLSHHDQENKQELMNNSVIALMMMNNQKYQRRTEYQNRFPIESNGSQDQILDEMDDFQIKRASSFKRSFQSQNRYGYDQKQNLQTDFSQPKINKDVFVEVRRQQAIDRLSYYQQLQKLQIENNQQEIPINQKEKNSSATDRTCSNCSIF</sequence>
<keyword evidence="3" id="KW-1185">Reference proteome</keyword>
<feature type="compositionally biased region" description="Acidic residues" evidence="1">
    <location>
        <begin position="540"/>
        <end position="552"/>
    </location>
</feature>
<feature type="compositionally biased region" description="Polar residues" evidence="1">
    <location>
        <begin position="557"/>
        <end position="574"/>
    </location>
</feature>
<gene>
    <name evidence="2" type="ORF">TTHERM_00215930</name>
</gene>
<dbReference type="OrthoDB" id="300951at2759"/>
<organism evidence="2 3">
    <name type="scientific">Tetrahymena thermophila (strain SB210)</name>
    <dbReference type="NCBI Taxonomy" id="312017"/>
    <lineage>
        <taxon>Eukaryota</taxon>
        <taxon>Sar</taxon>
        <taxon>Alveolata</taxon>
        <taxon>Ciliophora</taxon>
        <taxon>Intramacronucleata</taxon>
        <taxon>Oligohymenophorea</taxon>
        <taxon>Hymenostomatida</taxon>
        <taxon>Tetrahymenina</taxon>
        <taxon>Tetrahymenidae</taxon>
        <taxon>Tetrahymena</taxon>
    </lineage>
</organism>